<evidence type="ECO:0000313" key="1">
    <source>
        <dbReference type="EMBL" id="AEM39568.1"/>
    </source>
</evidence>
<reference evidence="1 2" key="1">
    <citation type="journal article" date="2011" name="Stand. Genomic Sci.">
        <title>Complete genome sequence of the hyperthermophilic chemolithoautotroph Pyrolobus fumarii type strain (1A).</title>
        <authorList>
            <person name="Anderson I."/>
            <person name="Goker M."/>
            <person name="Nolan M."/>
            <person name="Lucas S."/>
            <person name="Hammon N."/>
            <person name="Deshpande S."/>
            <person name="Cheng J.F."/>
            <person name="Tapia R."/>
            <person name="Han C."/>
            <person name="Goodwin L."/>
            <person name="Pitluck S."/>
            <person name="Huntemann M."/>
            <person name="Liolios K."/>
            <person name="Ivanova N."/>
            <person name="Pagani I."/>
            <person name="Mavromatis K."/>
            <person name="Ovchinikova G."/>
            <person name="Pati A."/>
            <person name="Chen A."/>
            <person name="Palaniappan K."/>
            <person name="Land M."/>
            <person name="Hauser L."/>
            <person name="Brambilla E.M."/>
            <person name="Huber H."/>
            <person name="Yasawong M."/>
            <person name="Rohde M."/>
            <person name="Spring S."/>
            <person name="Abt B."/>
            <person name="Sikorski J."/>
            <person name="Wirth R."/>
            <person name="Detter J.C."/>
            <person name="Woyke T."/>
            <person name="Bristow J."/>
            <person name="Eisen J.A."/>
            <person name="Markowitz V."/>
            <person name="Hugenholtz P."/>
            <person name="Kyrpides N.C."/>
            <person name="Klenk H.P."/>
            <person name="Lapidus A."/>
        </authorList>
    </citation>
    <scope>NUCLEOTIDE SEQUENCE [LARGE SCALE GENOMIC DNA]</scope>
    <source>
        <strain evidence="2">DSM 11204 / 1A</strain>
    </source>
</reference>
<keyword evidence="2" id="KW-1185">Reference proteome</keyword>
<dbReference type="Proteomes" id="UP000001037">
    <property type="component" value="Chromosome"/>
</dbReference>
<dbReference type="GeneID" id="11138901"/>
<accession>G0ECJ8</accession>
<dbReference type="KEGG" id="pfm:Pyrfu_1712"/>
<evidence type="ECO:0000313" key="2">
    <source>
        <dbReference type="Proteomes" id="UP000001037"/>
    </source>
</evidence>
<dbReference type="EMBL" id="CP002838">
    <property type="protein sequence ID" value="AEM39568.1"/>
    <property type="molecule type" value="Genomic_DNA"/>
</dbReference>
<dbReference type="AlphaFoldDB" id="G0ECJ8"/>
<gene>
    <name evidence="1" type="ordered locus">Pyrfu_1712</name>
</gene>
<organism evidence="1 2">
    <name type="scientific">Pyrolobus fumarii (strain DSM 11204 / 1A)</name>
    <dbReference type="NCBI Taxonomy" id="694429"/>
    <lineage>
        <taxon>Archaea</taxon>
        <taxon>Thermoproteota</taxon>
        <taxon>Thermoprotei</taxon>
        <taxon>Desulfurococcales</taxon>
        <taxon>Pyrodictiaceae</taxon>
        <taxon>Pyrolobus</taxon>
    </lineage>
</organism>
<proteinExistence type="predicted"/>
<dbReference type="InParanoid" id="G0ECJ8"/>
<name>G0ECJ8_PYRF1</name>
<sequence length="261" mass="29137">MVRRVWLVLPPSPHYDQVRDVIVSGFLAGGGIHGYNSDEDAILVDSKYKEASGLFSRILGRRVDEVLSPRIEGDRIVYGRGGLQVYTRLVLDERLEGFTKPVVGIDSDILVAIDWRHLLYHEISDIRSTLRAILEALRDVPRPSPNIHARLVGHAYALIAAARLRGLDKDIRVIIVDDREVRDSGVIAASTYKLLNYVDNACLEELEGIGLDALVGIDIDSLEYLSMAAERRDTYALRHMLRRMGCRVKADELIAPADVLG</sequence>
<protein>
    <submittedName>
        <fullName evidence="1">Uncharacterized protein</fullName>
    </submittedName>
</protein>
<dbReference type="HOGENOM" id="CLU_1064038_0_0_2"/>
<dbReference type="RefSeq" id="WP_014027245.1">
    <property type="nucleotide sequence ID" value="NC_015931.1"/>
</dbReference>